<evidence type="ECO:0000256" key="1">
    <source>
        <dbReference type="SAM" id="Coils"/>
    </source>
</evidence>
<organism evidence="3 4">
    <name type="scientific">Nitrososphaera gargensis (strain Ga9.2)</name>
    <dbReference type="NCBI Taxonomy" id="1237085"/>
    <lineage>
        <taxon>Archaea</taxon>
        <taxon>Nitrososphaerota</taxon>
        <taxon>Nitrososphaeria</taxon>
        <taxon>Nitrososphaerales</taxon>
        <taxon>Nitrososphaeraceae</taxon>
        <taxon>Nitrososphaera</taxon>
    </lineage>
</organism>
<keyword evidence="4" id="KW-1185">Reference proteome</keyword>
<evidence type="ECO:0000313" key="3">
    <source>
        <dbReference type="EMBL" id="AFU58186.1"/>
    </source>
</evidence>
<keyword evidence="2" id="KW-1133">Transmembrane helix</keyword>
<dbReference type="RefSeq" id="WP_015018723.1">
    <property type="nucleotide sequence ID" value="NC_018719.1"/>
</dbReference>
<keyword evidence="1" id="KW-0175">Coiled coil</keyword>
<accession>K0IA57</accession>
<dbReference type="Proteomes" id="UP000008037">
    <property type="component" value="Chromosome"/>
</dbReference>
<dbReference type="GeneID" id="13797505"/>
<dbReference type="HOGENOM" id="CLU_716925_0_0_2"/>
<dbReference type="EMBL" id="CP002408">
    <property type="protein sequence ID" value="AFU58186.1"/>
    <property type="molecule type" value="Genomic_DNA"/>
</dbReference>
<evidence type="ECO:0000313" key="4">
    <source>
        <dbReference type="Proteomes" id="UP000008037"/>
    </source>
</evidence>
<feature type="coiled-coil region" evidence="1">
    <location>
        <begin position="200"/>
        <end position="227"/>
    </location>
</feature>
<feature type="transmembrane region" description="Helical" evidence="2">
    <location>
        <begin position="177"/>
        <end position="202"/>
    </location>
</feature>
<dbReference type="KEGG" id="nga:Ngar_c12460"/>
<name>K0IA57_NITGG</name>
<dbReference type="InParanoid" id="K0IA57"/>
<proteinExistence type="predicted"/>
<keyword evidence="2" id="KW-0472">Membrane</keyword>
<evidence type="ECO:0000256" key="2">
    <source>
        <dbReference type="SAM" id="Phobius"/>
    </source>
</evidence>
<feature type="transmembrane region" description="Helical" evidence="2">
    <location>
        <begin position="12"/>
        <end position="34"/>
    </location>
</feature>
<sequence>MASSREKKRKSIVFYAIIGVLFFGVLPVLTAFYINLPKALTGQLVNYSFENEFISGDITINNHFRSRPAAPNDELEYKVLYKNKADFPLSIDSQLEVIVGGDVFKQFSFANPLIVEPFSSKEHYRIFFSDREGLNQIRLISIISNATSGDFVTREESTWNIPVISLSDQLQTELNGYTLIGLIMSIGVGLVTVVALVTNMSFSKDQVIELRRQNKNLEEQVSLTKTQMNAQLRPWLGREDLVEEGIFLPNREQITAERVNEMIRLGQPLDGIINTGILFIKNYGQLPAENVRFQSVIQLRADEPTAEVFNNAQFGPPAVVMPGETVPLRFDIPVIARLRTLQQEPPNRLFIMYHIEYSYPNGSGLYEVIIEFVPNRFVVRHYRVQ</sequence>
<protein>
    <submittedName>
        <fullName evidence="3">Uncharacterized protein</fullName>
    </submittedName>
</protein>
<dbReference type="BioCyc" id="CNIT1237085:G1324-1244-MONOMER"/>
<dbReference type="STRING" id="1237085.Ngar_c12460"/>
<gene>
    <name evidence="3" type="ordered locus">Ngar_c12460</name>
</gene>
<keyword evidence="2" id="KW-0812">Transmembrane</keyword>
<reference evidence="3 4" key="1">
    <citation type="journal article" date="2012" name="Environ. Microbiol.">
        <title>The genome of the ammonia-oxidizing Candidatus Nitrososphaera gargensis: insights into metabolic versatility and environmental adaptations.</title>
        <authorList>
            <person name="Spang A."/>
            <person name="Poehlein A."/>
            <person name="Offre P."/>
            <person name="Zumbragel S."/>
            <person name="Haider S."/>
            <person name="Rychlik N."/>
            <person name="Nowka B."/>
            <person name="Schmeisser C."/>
            <person name="Lebedeva E.V."/>
            <person name="Rattei T."/>
            <person name="Bohm C."/>
            <person name="Schmid M."/>
            <person name="Galushko A."/>
            <person name="Hatzenpichler R."/>
            <person name="Weinmaier T."/>
            <person name="Daniel R."/>
            <person name="Schleper C."/>
            <person name="Spieck E."/>
            <person name="Streit W."/>
            <person name="Wagner M."/>
        </authorList>
    </citation>
    <scope>NUCLEOTIDE SEQUENCE [LARGE SCALE GENOMIC DNA]</scope>
    <source>
        <strain evidence="4">Ga9.2</strain>
    </source>
</reference>
<dbReference type="AlphaFoldDB" id="K0IA57"/>